<proteinExistence type="predicted"/>
<name>A0AAX6HA53_IRIPA</name>
<organism evidence="3 4">
    <name type="scientific">Iris pallida</name>
    <name type="common">Sweet iris</name>
    <dbReference type="NCBI Taxonomy" id="29817"/>
    <lineage>
        <taxon>Eukaryota</taxon>
        <taxon>Viridiplantae</taxon>
        <taxon>Streptophyta</taxon>
        <taxon>Embryophyta</taxon>
        <taxon>Tracheophyta</taxon>
        <taxon>Spermatophyta</taxon>
        <taxon>Magnoliopsida</taxon>
        <taxon>Liliopsida</taxon>
        <taxon>Asparagales</taxon>
        <taxon>Iridaceae</taxon>
        <taxon>Iridoideae</taxon>
        <taxon>Irideae</taxon>
        <taxon>Iris</taxon>
    </lineage>
</organism>
<evidence type="ECO:0000313" key="2">
    <source>
        <dbReference type="EMBL" id="KAJ6837466.1"/>
    </source>
</evidence>
<dbReference type="EMBL" id="JANAVB010011397">
    <property type="protein sequence ID" value="KAJ6837467.1"/>
    <property type="molecule type" value="Genomic_DNA"/>
</dbReference>
<accession>A0AAX6HA53</accession>
<dbReference type="AlphaFoldDB" id="A0AAX6HA53"/>
<comment type="caution">
    <text evidence="3">The sequence shown here is derived from an EMBL/GenBank/DDBJ whole genome shotgun (WGS) entry which is preliminary data.</text>
</comment>
<feature type="region of interest" description="Disordered" evidence="1">
    <location>
        <begin position="1"/>
        <end position="32"/>
    </location>
</feature>
<sequence length="32" mass="3550">MTRRSFSTITLRHDSQSMMPKSTRTTPGGSPP</sequence>
<reference evidence="3" key="1">
    <citation type="journal article" date="2023" name="GigaByte">
        <title>Genome assembly of the bearded iris, Iris pallida Lam.</title>
        <authorList>
            <person name="Bruccoleri R.E."/>
            <person name="Oakeley E.J."/>
            <person name="Faust A.M.E."/>
            <person name="Altorfer M."/>
            <person name="Dessus-Babus S."/>
            <person name="Burckhardt D."/>
            <person name="Oertli M."/>
            <person name="Naumann U."/>
            <person name="Petersen F."/>
            <person name="Wong J."/>
        </authorList>
    </citation>
    <scope>NUCLEOTIDE SEQUENCE</scope>
    <source>
        <strain evidence="3">GSM-AAB239-AS_SAM_17_03QT</strain>
    </source>
</reference>
<protein>
    <submittedName>
        <fullName evidence="3">Uncharacterized protein</fullName>
    </submittedName>
</protein>
<evidence type="ECO:0000256" key="1">
    <source>
        <dbReference type="SAM" id="MobiDB-lite"/>
    </source>
</evidence>
<evidence type="ECO:0000313" key="4">
    <source>
        <dbReference type="Proteomes" id="UP001140949"/>
    </source>
</evidence>
<evidence type="ECO:0000313" key="3">
    <source>
        <dbReference type="EMBL" id="KAJ6837467.1"/>
    </source>
</evidence>
<keyword evidence="4" id="KW-1185">Reference proteome</keyword>
<dbReference type="EMBL" id="JANAVB010011397">
    <property type="protein sequence ID" value="KAJ6837466.1"/>
    <property type="molecule type" value="Genomic_DNA"/>
</dbReference>
<gene>
    <name evidence="2" type="ORF">M6B38_120975</name>
    <name evidence="3" type="ORF">M6B38_120980</name>
</gene>
<dbReference type="Proteomes" id="UP001140949">
    <property type="component" value="Unassembled WGS sequence"/>
</dbReference>
<reference evidence="3" key="2">
    <citation type="submission" date="2023-04" db="EMBL/GenBank/DDBJ databases">
        <authorList>
            <person name="Bruccoleri R.E."/>
            <person name="Oakeley E.J."/>
            <person name="Faust A.-M."/>
            <person name="Dessus-Babus S."/>
            <person name="Altorfer M."/>
            <person name="Burckhardt D."/>
            <person name="Oertli M."/>
            <person name="Naumann U."/>
            <person name="Petersen F."/>
            <person name="Wong J."/>
        </authorList>
    </citation>
    <scope>NUCLEOTIDE SEQUENCE</scope>
    <source>
        <strain evidence="3">GSM-AAB239-AS_SAM_17_03QT</strain>
        <tissue evidence="3">Leaf</tissue>
    </source>
</reference>